<sequence length="154" mass="17111">MLFVLLIHNTVLLIAAAQMNLTPFGKATQSSNIGGAGPNNAINPPRTNEFGYSNCTHTLLHQNEAWWMFEFFKSSYITEITIYYREHNMASDGLVWQDPSGYQQANLANDGIKATCSKTKGSTVTFHVDLMAKSIVTGMYIILGGMLLKNTYSY</sequence>
<dbReference type="InterPro" id="IPR008979">
    <property type="entry name" value="Galactose-bd-like_sf"/>
</dbReference>
<dbReference type="AlphaFoldDB" id="A0A6J8CK14"/>
<feature type="signal peptide" evidence="1">
    <location>
        <begin position="1"/>
        <end position="17"/>
    </location>
</feature>
<dbReference type="Proteomes" id="UP000507470">
    <property type="component" value="Unassembled WGS sequence"/>
</dbReference>
<proteinExistence type="predicted"/>
<dbReference type="Gene3D" id="2.60.120.260">
    <property type="entry name" value="Galactose-binding domain-like"/>
    <property type="match status" value="1"/>
</dbReference>
<feature type="chain" id="PRO_5026699667" description="Fucolectin tachylectin-4 pentraxin-1 domain-containing protein" evidence="1">
    <location>
        <begin position="18"/>
        <end position="154"/>
    </location>
</feature>
<evidence type="ECO:0000313" key="3">
    <source>
        <dbReference type="Proteomes" id="UP000507470"/>
    </source>
</evidence>
<protein>
    <recommendedName>
        <fullName evidence="4">Fucolectin tachylectin-4 pentraxin-1 domain-containing protein</fullName>
    </recommendedName>
</protein>
<evidence type="ECO:0008006" key="4">
    <source>
        <dbReference type="Google" id="ProtNLM"/>
    </source>
</evidence>
<organism evidence="2 3">
    <name type="scientific">Mytilus coruscus</name>
    <name type="common">Sea mussel</name>
    <dbReference type="NCBI Taxonomy" id="42192"/>
    <lineage>
        <taxon>Eukaryota</taxon>
        <taxon>Metazoa</taxon>
        <taxon>Spiralia</taxon>
        <taxon>Lophotrochozoa</taxon>
        <taxon>Mollusca</taxon>
        <taxon>Bivalvia</taxon>
        <taxon>Autobranchia</taxon>
        <taxon>Pteriomorphia</taxon>
        <taxon>Mytilida</taxon>
        <taxon>Mytiloidea</taxon>
        <taxon>Mytilidae</taxon>
        <taxon>Mytilinae</taxon>
        <taxon>Mytilus</taxon>
    </lineage>
</organism>
<reference evidence="2 3" key="1">
    <citation type="submission" date="2020-06" db="EMBL/GenBank/DDBJ databases">
        <authorList>
            <person name="Li R."/>
            <person name="Bekaert M."/>
        </authorList>
    </citation>
    <scope>NUCLEOTIDE SEQUENCE [LARGE SCALE GENOMIC DNA]</scope>
    <source>
        <strain evidence="3">wild</strain>
    </source>
</reference>
<keyword evidence="3" id="KW-1185">Reference proteome</keyword>
<dbReference type="EMBL" id="CACVKT020005450">
    <property type="protein sequence ID" value="CAC5395240.1"/>
    <property type="molecule type" value="Genomic_DNA"/>
</dbReference>
<evidence type="ECO:0000256" key="1">
    <source>
        <dbReference type="SAM" id="SignalP"/>
    </source>
</evidence>
<dbReference type="SUPFAM" id="SSF49785">
    <property type="entry name" value="Galactose-binding domain-like"/>
    <property type="match status" value="1"/>
</dbReference>
<gene>
    <name evidence="2" type="ORF">MCOR_29925</name>
</gene>
<name>A0A6J8CK14_MYTCO</name>
<evidence type="ECO:0000313" key="2">
    <source>
        <dbReference type="EMBL" id="CAC5395240.1"/>
    </source>
</evidence>
<keyword evidence="1" id="KW-0732">Signal</keyword>
<accession>A0A6J8CK14</accession>